<evidence type="ECO:0000256" key="6">
    <source>
        <dbReference type="ARBA" id="ARBA00023065"/>
    </source>
</evidence>
<comment type="similarity">
    <text evidence="2">Belongs to the V-ATPase 116 kDa subunit family.</text>
</comment>
<sequence>MIVKMKFINISGPRNDIDRVTDLYLSRYEIQLESALSELKTVDNLRPFVEINPYRDVLAKADQFVGYLPNADDVTPATNLGLDDMFELVRKANEDYQTLQEKKEKLKKKIEELRTKQQVIAPFRPVDCDLHKVLNYRYITYRFGRIAVEFYHKMQKYLMDDLNAIFVEGERDESFVYGAYFVSPSEAQKVDAVFRSLHFERVELKDEFEGTPAYAYQSLEREIARVNLEIDDLDKQAGEMLADRAPQLIAARNRLEELSNNFDVRKLAARMEDNKEDYYILCGWMAEDDVEKFLKEVEEDDKVFVVVEDDHDAYFGEPPTKLENPKLFKPFEMFVQMYGLPAHNEMDPTVFIGITYSFIFGVMFGDVGQGLLLLIGGALIYHFKKAPLAGIIASAGIFSTIFGFLFGSIFGFEDVLPALWIRPIDHMTTLPFLGKLNTVFIVSVAFGMFLIIVAMILHIINAAKSKDIEAGWFEPNGVAGLVFYVAVVVTIILFMTGNPLPGGIVMAIMFGVPLIVMLFREPLTKTIQKRTDKMETGKAMFIVQGFFEMFETLLSYFSNTISFIRIGAFAVSHAAIMEVVLQLAGAESGNPNWIGVIFGNLFVCGFEGLIVGIQVLRLEYYEMFSRFYKGSGHAFDPYTKKNTKTSKK</sequence>
<dbReference type="AlphaFoldDB" id="A0A5M9HZL9"/>
<dbReference type="GO" id="GO:0007035">
    <property type="term" value="P:vacuolar acidification"/>
    <property type="evidence" value="ECO:0007669"/>
    <property type="project" value="TreeGrafter"/>
</dbReference>
<evidence type="ECO:0000313" key="10">
    <source>
        <dbReference type="EMBL" id="KAA8502147.1"/>
    </source>
</evidence>
<evidence type="ECO:0000256" key="4">
    <source>
        <dbReference type="ARBA" id="ARBA00022692"/>
    </source>
</evidence>
<feature type="coiled-coil region" evidence="8">
    <location>
        <begin position="82"/>
        <end position="119"/>
    </location>
</feature>
<dbReference type="PANTHER" id="PTHR11629">
    <property type="entry name" value="VACUOLAR PROTON ATPASES"/>
    <property type="match status" value="1"/>
</dbReference>
<evidence type="ECO:0000256" key="9">
    <source>
        <dbReference type="SAM" id="Phobius"/>
    </source>
</evidence>
<evidence type="ECO:0000256" key="3">
    <source>
        <dbReference type="ARBA" id="ARBA00022448"/>
    </source>
</evidence>
<evidence type="ECO:0000256" key="7">
    <source>
        <dbReference type="ARBA" id="ARBA00023136"/>
    </source>
</evidence>
<dbReference type="Pfam" id="PF01496">
    <property type="entry name" value="V_ATPase_I"/>
    <property type="match status" value="1"/>
</dbReference>
<dbReference type="InterPro" id="IPR002490">
    <property type="entry name" value="V-ATPase_116kDa_su"/>
</dbReference>
<proteinExistence type="inferred from homology"/>
<keyword evidence="5 9" id="KW-1133">Transmembrane helix</keyword>
<organism evidence="10 11">
    <name type="scientific">Mediterraneibacter catenae</name>
    <dbReference type="NCBI Taxonomy" id="2594882"/>
    <lineage>
        <taxon>Bacteria</taxon>
        <taxon>Bacillati</taxon>
        <taxon>Bacillota</taxon>
        <taxon>Clostridia</taxon>
        <taxon>Lachnospirales</taxon>
        <taxon>Lachnospiraceae</taxon>
        <taxon>Mediterraneibacter</taxon>
    </lineage>
</organism>
<feature type="transmembrane region" description="Helical" evidence="9">
    <location>
        <begin position="563"/>
        <end position="581"/>
    </location>
</feature>
<evidence type="ECO:0000256" key="1">
    <source>
        <dbReference type="ARBA" id="ARBA00004141"/>
    </source>
</evidence>
<evidence type="ECO:0000256" key="5">
    <source>
        <dbReference type="ARBA" id="ARBA00022989"/>
    </source>
</evidence>
<keyword evidence="7 9" id="KW-0472">Membrane</keyword>
<dbReference type="RefSeq" id="WP_087150612.1">
    <property type="nucleotide sequence ID" value="NZ_VMSO01000004.1"/>
</dbReference>
<feature type="transmembrane region" description="Helical" evidence="9">
    <location>
        <begin position="593"/>
        <end position="616"/>
    </location>
</feature>
<comment type="caution">
    <text evidence="10">The sequence shown here is derived from an EMBL/GenBank/DDBJ whole genome shotgun (WGS) entry which is preliminary data.</text>
</comment>
<keyword evidence="11" id="KW-1185">Reference proteome</keyword>
<feature type="transmembrane region" description="Helical" evidence="9">
    <location>
        <begin position="356"/>
        <end position="381"/>
    </location>
</feature>
<dbReference type="PANTHER" id="PTHR11629:SF63">
    <property type="entry name" value="V-TYPE PROTON ATPASE SUBUNIT A"/>
    <property type="match status" value="1"/>
</dbReference>
<keyword evidence="3" id="KW-0813">Transport</keyword>
<dbReference type="EMBL" id="VMSO01000004">
    <property type="protein sequence ID" value="KAA8502147.1"/>
    <property type="molecule type" value="Genomic_DNA"/>
</dbReference>
<dbReference type="Proteomes" id="UP000322025">
    <property type="component" value="Unassembled WGS sequence"/>
</dbReference>
<dbReference type="GO" id="GO:0033179">
    <property type="term" value="C:proton-transporting V-type ATPase, V0 domain"/>
    <property type="evidence" value="ECO:0007669"/>
    <property type="project" value="InterPro"/>
</dbReference>
<feature type="transmembrane region" description="Helical" evidence="9">
    <location>
        <begin position="472"/>
        <end position="494"/>
    </location>
</feature>
<accession>A0A5M9HZL9</accession>
<feature type="transmembrane region" description="Helical" evidence="9">
    <location>
        <begin position="388"/>
        <end position="412"/>
    </location>
</feature>
<keyword evidence="6" id="KW-0406">Ion transport</keyword>
<keyword evidence="4 9" id="KW-0812">Transmembrane</keyword>
<evidence type="ECO:0000256" key="2">
    <source>
        <dbReference type="ARBA" id="ARBA00009904"/>
    </source>
</evidence>
<dbReference type="OrthoDB" id="9803814at2"/>
<dbReference type="GO" id="GO:0051117">
    <property type="term" value="F:ATPase binding"/>
    <property type="evidence" value="ECO:0007669"/>
    <property type="project" value="TreeGrafter"/>
</dbReference>
<evidence type="ECO:0000313" key="11">
    <source>
        <dbReference type="Proteomes" id="UP000322025"/>
    </source>
</evidence>
<name>A0A5M9HZL9_9FIRM</name>
<keyword evidence="8" id="KW-0175">Coiled coil</keyword>
<feature type="transmembrane region" description="Helical" evidence="9">
    <location>
        <begin position="432"/>
        <end position="460"/>
    </location>
</feature>
<protein>
    <submittedName>
        <fullName evidence="10">ATPase</fullName>
    </submittedName>
</protein>
<evidence type="ECO:0000256" key="8">
    <source>
        <dbReference type="SAM" id="Coils"/>
    </source>
</evidence>
<feature type="transmembrane region" description="Helical" evidence="9">
    <location>
        <begin position="500"/>
        <end position="519"/>
    </location>
</feature>
<comment type="subcellular location">
    <subcellularLocation>
        <location evidence="1">Membrane</location>
        <topology evidence="1">Multi-pass membrane protein</topology>
    </subcellularLocation>
</comment>
<gene>
    <name evidence="10" type="ORF">FNY66_05255</name>
</gene>
<dbReference type="GO" id="GO:0046961">
    <property type="term" value="F:proton-transporting ATPase activity, rotational mechanism"/>
    <property type="evidence" value="ECO:0007669"/>
    <property type="project" value="InterPro"/>
</dbReference>
<dbReference type="GO" id="GO:0016471">
    <property type="term" value="C:vacuolar proton-transporting V-type ATPase complex"/>
    <property type="evidence" value="ECO:0007669"/>
    <property type="project" value="TreeGrafter"/>
</dbReference>
<reference evidence="10" key="1">
    <citation type="submission" date="2019-07" db="EMBL/GenBank/DDBJ databases">
        <authorList>
            <person name="Wongkuna S."/>
            <person name="Scaria J."/>
        </authorList>
    </citation>
    <scope>NUCLEOTIDE SEQUENCE [LARGE SCALE GENOMIC DNA]</scope>
    <source>
        <strain evidence="10">SW178</strain>
    </source>
</reference>